<dbReference type="AlphaFoldDB" id="A0A6P7GVU8"/>
<reference evidence="2" key="1">
    <citation type="submission" date="2025-08" db="UniProtKB">
        <authorList>
            <consortium name="RefSeq"/>
        </authorList>
    </citation>
    <scope>IDENTIFICATION</scope>
    <source>
        <tissue evidence="2">Whole insect</tissue>
    </source>
</reference>
<feature type="compositionally biased region" description="Polar residues" evidence="1">
    <location>
        <begin position="253"/>
        <end position="265"/>
    </location>
</feature>
<evidence type="ECO:0000313" key="2">
    <source>
        <dbReference type="RefSeq" id="XP_028153639.1"/>
    </source>
</evidence>
<dbReference type="InParanoid" id="A0A6P7GVU8"/>
<gene>
    <name evidence="2" type="primary">LOC114347105</name>
</gene>
<name>A0A6P7GVU8_DIAVI</name>
<feature type="non-terminal residue" evidence="2">
    <location>
        <position position="276"/>
    </location>
</feature>
<dbReference type="GO" id="GO:0005777">
    <property type="term" value="C:peroxisome"/>
    <property type="evidence" value="ECO:0007669"/>
    <property type="project" value="InterPro"/>
</dbReference>
<organism evidence="2">
    <name type="scientific">Diabrotica virgifera virgifera</name>
    <name type="common">western corn rootworm</name>
    <dbReference type="NCBI Taxonomy" id="50390"/>
    <lineage>
        <taxon>Eukaryota</taxon>
        <taxon>Metazoa</taxon>
        <taxon>Ecdysozoa</taxon>
        <taxon>Arthropoda</taxon>
        <taxon>Hexapoda</taxon>
        <taxon>Insecta</taxon>
        <taxon>Pterygota</taxon>
        <taxon>Neoptera</taxon>
        <taxon>Endopterygota</taxon>
        <taxon>Coleoptera</taxon>
        <taxon>Polyphaga</taxon>
        <taxon>Cucujiformia</taxon>
        <taxon>Chrysomeloidea</taxon>
        <taxon>Chrysomelidae</taxon>
        <taxon>Galerucinae</taxon>
        <taxon>Diabroticina</taxon>
        <taxon>Diabroticites</taxon>
        <taxon>Diabrotica</taxon>
    </lineage>
</organism>
<protein>
    <submittedName>
        <fullName evidence="2">Uncharacterized protein LOC114347105</fullName>
    </submittedName>
</protein>
<dbReference type="InterPro" id="IPR033228">
    <property type="entry name" value="SZT2"/>
</dbReference>
<dbReference type="PANTHER" id="PTHR14918">
    <property type="entry name" value="KICSTOR COMPLEX PROTEIN SZT2"/>
    <property type="match status" value="1"/>
</dbReference>
<feature type="region of interest" description="Disordered" evidence="1">
    <location>
        <begin position="246"/>
        <end position="276"/>
    </location>
</feature>
<proteinExistence type="predicted"/>
<dbReference type="PANTHER" id="PTHR14918:SF3">
    <property type="entry name" value="KICSTOR COMPLEX PROTEIN SZT2"/>
    <property type="match status" value="1"/>
</dbReference>
<accession>A0A6P7GVU8</accession>
<dbReference type="RefSeq" id="XP_028153639.1">
    <property type="nucleotide sequence ID" value="XM_028297838.1"/>
</dbReference>
<sequence>MFQRVVVGELIQNLETPTDIIDQTNIQVTLDMLCLTLPPDVQNIINDYSKQGFRSTSFSSDFQPSIGSETTDASFNSEISEPLNHLSNAQKKSIMTLNEEIKWLLRDEICTALLDKEPVKKDTLAYVMSHVTEGVSRATKSCTQDSIKLNFVYPSTHSYEKFVEEFANLKLPYSGYKLCKEEDLYYLVKDQIDSSDSSTHVQSSVELSTYTVNNLSAHSSGFLNGVPEPNINEVFITSEDVASTDQNCKEHISQQSDVSSINDSAAGTDGATGTDK</sequence>
<evidence type="ECO:0000256" key="1">
    <source>
        <dbReference type="SAM" id="MobiDB-lite"/>
    </source>
</evidence>